<feature type="domain" description="Lantibiotic dehydratase N-terminal" evidence="1">
    <location>
        <begin position="65"/>
        <end position="724"/>
    </location>
</feature>
<dbReference type="Pfam" id="PF04738">
    <property type="entry name" value="Lant_dehydr_N"/>
    <property type="match status" value="1"/>
</dbReference>
<dbReference type="KEGG" id="msea:METESE_23990"/>
<dbReference type="NCBIfam" id="TIGR03891">
    <property type="entry name" value="thiopep_ocin"/>
    <property type="match status" value="1"/>
</dbReference>
<sequence>MEDKKPAFHLDDFFAFRIPLLPYRDWETWSEGLRAAPAQAGPDGFRQAYAFDMELLRSRLRLWAARPEVREALFVASPDLVDSLPRWAETPDSEGGRRTERALVRYLARMCNRPTPFGLFAAHGTGHLGPETRLSIAPRVSWNRHSRLDMGYVDQFVAVLEQDRGLRGALSFRPNSSLYTAGGQIRWVRSWIEAGGRRFELMGARMDDPLRALLEAARDGIGLTGLTDLLWDGELAQEEIHGYLHAVIDRQILVSDLQPPATGKEPLKGLAAQLDRTPSSQAMATSLSHVARLLEDLDSRGLGQPPEAYRALRSALPHADSGPFGSRPWQVDLFHPPDSFALGHSLQAEIMAAVTCLRRFGFRRPFDPLGPFKAAFTRRYEDHWPPLLEALDPESGIGLDGTGGDVALGVPLLEGLEGKSLEAAEESGESAFTALEAHLLKRIQALESSIPPCLDLQEADMKALNREPAVPLPDSFSLMVELAGRSVEALDSGDGWILVHAGGGPSAARMLGRFCHGDPDLASKVRSHLKREEGLRPGALFAEIAHLGEGRMGNVLARPVLRDYEIPCLGRSGAEPDRWLPLEDLHVGLRGERLVLWSRKHDREVLPRLASAAAYQDRGNEIYRFLGLLQDQGVQNFLGFSWGRLETEPCLPRLTCGRMVFARAQWRLETADLDPIRRAYDAQGRFLAFQELRQGRRLPRRLVLADSDQELPVDLDNPLSVEALWSLLRVRKGAVLLEDFPSADLLPARGPDGAYRHQLILTFLGEHGQVPLPEPPPRLGRNPVLHAPGSEWLYARLYMGRHTADRLLAGALGGWIRDVMRSGMADRWFFLRYSDPEPHLRLRFHGDPGILWGHLLPSLKLAAQPWLAEGSAWGFQLDAYVPETGRYGGTDNLERAERVFQLDSDAVLEWLGSGAGSPGADRWRLAMVSVDGYYEAAGFTLQERLAQARARREDFRVEFGLHRPERRQRLGAAFRRERPALSRILAGPELEPGGPALAILEARNSRLRVELEAMRALEASGGLEGSFEAVLASLLHMSINRLLASAQRPQEAVIHDFLVRWYESWLGRDRKAP</sequence>
<evidence type="ECO:0000313" key="4">
    <source>
        <dbReference type="Proteomes" id="UP001228113"/>
    </source>
</evidence>
<accession>A0AA48GQK6</accession>
<protein>
    <submittedName>
        <fullName evidence="3">Lantibiotic dehydratase</fullName>
    </submittedName>
</protein>
<organism evidence="3 4">
    <name type="scientific">Mesoterricola sediminis</name>
    <dbReference type="NCBI Taxonomy" id="2927980"/>
    <lineage>
        <taxon>Bacteria</taxon>
        <taxon>Pseudomonadati</taxon>
        <taxon>Acidobacteriota</taxon>
        <taxon>Holophagae</taxon>
        <taxon>Holophagales</taxon>
        <taxon>Holophagaceae</taxon>
        <taxon>Mesoterricola</taxon>
    </lineage>
</organism>
<evidence type="ECO:0000259" key="1">
    <source>
        <dbReference type="Pfam" id="PF04738"/>
    </source>
</evidence>
<dbReference type="Pfam" id="PF14028">
    <property type="entry name" value="Lant_dehydr_C"/>
    <property type="match status" value="1"/>
</dbReference>
<dbReference type="EMBL" id="AP027081">
    <property type="protein sequence ID" value="BDU77441.1"/>
    <property type="molecule type" value="Genomic_DNA"/>
</dbReference>
<keyword evidence="4" id="KW-1185">Reference proteome</keyword>
<evidence type="ECO:0000259" key="2">
    <source>
        <dbReference type="Pfam" id="PF14028"/>
    </source>
</evidence>
<dbReference type="Proteomes" id="UP001228113">
    <property type="component" value="Chromosome"/>
</dbReference>
<dbReference type="InterPro" id="IPR006827">
    <property type="entry name" value="Lant_deHydtase_N"/>
</dbReference>
<name>A0AA48GQK6_9BACT</name>
<gene>
    <name evidence="3" type="ORF">METESE_23990</name>
</gene>
<dbReference type="AlphaFoldDB" id="A0AA48GQK6"/>
<evidence type="ECO:0000313" key="3">
    <source>
        <dbReference type="EMBL" id="BDU77441.1"/>
    </source>
</evidence>
<proteinExistence type="predicted"/>
<reference evidence="3" key="1">
    <citation type="journal article" date="2023" name="Int. J. Syst. Evol. Microbiol.">
        <title>Mesoterricola silvestris gen. nov., sp. nov., Mesoterricola sediminis sp. nov., Geothrix oryzae sp. nov., Geothrix edaphica sp. nov., Geothrix rubra sp. nov., and Geothrix limicola sp. nov., six novel members of Acidobacteriota isolated from soils.</title>
        <authorList>
            <person name="Itoh H."/>
            <person name="Sugisawa Y."/>
            <person name="Mise K."/>
            <person name="Xu Z."/>
            <person name="Kuniyasu M."/>
            <person name="Ushijima N."/>
            <person name="Kawano K."/>
            <person name="Kobayashi E."/>
            <person name="Shiratori Y."/>
            <person name="Masuda Y."/>
            <person name="Senoo K."/>
        </authorList>
    </citation>
    <scope>NUCLEOTIDE SEQUENCE</scope>
    <source>
        <strain evidence="3">W786</strain>
    </source>
</reference>
<feature type="domain" description="Thiopeptide-type bacteriocin biosynthesis" evidence="2">
    <location>
        <begin position="792"/>
        <end position="1060"/>
    </location>
</feature>
<dbReference type="InterPro" id="IPR023809">
    <property type="entry name" value="Thiopep_bacteriocin_synth_dom"/>
</dbReference>
<dbReference type="RefSeq" id="WP_316410278.1">
    <property type="nucleotide sequence ID" value="NZ_AP027081.1"/>
</dbReference>